<organism evidence="1 2">
    <name type="scientific">Hymenobacter roseosalivarius DSM 11622</name>
    <dbReference type="NCBI Taxonomy" id="645990"/>
    <lineage>
        <taxon>Bacteria</taxon>
        <taxon>Pseudomonadati</taxon>
        <taxon>Bacteroidota</taxon>
        <taxon>Cytophagia</taxon>
        <taxon>Cytophagales</taxon>
        <taxon>Hymenobacteraceae</taxon>
        <taxon>Hymenobacter</taxon>
    </lineage>
</organism>
<dbReference type="AlphaFoldDB" id="A0A1W1V153"/>
<dbReference type="Gene3D" id="3.20.20.80">
    <property type="entry name" value="Glycosidases"/>
    <property type="match status" value="1"/>
</dbReference>
<sequence length="111" mass="12780">MVTERYVKGEDAPELANTAGAGWVVKTQEDRGLFYQNFTLGLLESKNCVGWHWFKYQDNDPTIVGAEPSNTNANKGIVNNYLEPYKPLLDKMRELNQQMYSLADFFDKRQP</sequence>
<dbReference type="InterPro" id="IPR017853">
    <property type="entry name" value="GH"/>
</dbReference>
<gene>
    <name evidence="1" type="ORF">SAMN00120144_1474</name>
</gene>
<dbReference type="SUPFAM" id="SSF51445">
    <property type="entry name" value="(Trans)glycosidases"/>
    <property type="match status" value="1"/>
</dbReference>
<dbReference type="OrthoDB" id="9760450at2"/>
<evidence type="ECO:0000313" key="2">
    <source>
        <dbReference type="Proteomes" id="UP000192266"/>
    </source>
</evidence>
<keyword evidence="2" id="KW-1185">Reference proteome</keyword>
<dbReference type="RefSeq" id="WP_143434754.1">
    <property type="nucleotide sequence ID" value="NZ_FWWW01000047.1"/>
</dbReference>
<proteinExistence type="predicted"/>
<name>A0A1W1V153_9BACT</name>
<dbReference type="STRING" id="645990.SAMN00120144_1474"/>
<evidence type="ECO:0000313" key="1">
    <source>
        <dbReference type="EMBL" id="SMB87085.1"/>
    </source>
</evidence>
<protein>
    <submittedName>
        <fullName evidence="1">Uncharacterized protein</fullName>
    </submittedName>
</protein>
<reference evidence="1 2" key="1">
    <citation type="submission" date="2017-04" db="EMBL/GenBank/DDBJ databases">
        <authorList>
            <person name="Afonso C.L."/>
            <person name="Miller P.J."/>
            <person name="Scott M.A."/>
            <person name="Spackman E."/>
            <person name="Goraichik I."/>
            <person name="Dimitrov K.M."/>
            <person name="Suarez D.L."/>
            <person name="Swayne D.E."/>
        </authorList>
    </citation>
    <scope>NUCLEOTIDE SEQUENCE [LARGE SCALE GENOMIC DNA]</scope>
    <source>
        <strain evidence="1 2">DSM 11622</strain>
    </source>
</reference>
<accession>A0A1W1V153</accession>
<dbReference type="Proteomes" id="UP000192266">
    <property type="component" value="Unassembled WGS sequence"/>
</dbReference>
<dbReference type="EMBL" id="FWWW01000047">
    <property type="protein sequence ID" value="SMB87085.1"/>
    <property type="molecule type" value="Genomic_DNA"/>
</dbReference>